<keyword evidence="9" id="KW-1185">Reference proteome</keyword>
<dbReference type="CDD" id="cd00684">
    <property type="entry name" value="Terpene_cyclase_plant_C1"/>
    <property type="match status" value="1"/>
</dbReference>
<feature type="domain" description="Terpene synthase N-terminal" evidence="7">
    <location>
        <begin position="30"/>
        <end position="206"/>
    </location>
</feature>
<reference evidence="10" key="1">
    <citation type="submission" date="2025-08" db="UniProtKB">
        <authorList>
            <consortium name="RefSeq"/>
        </authorList>
    </citation>
    <scope>IDENTIFICATION</scope>
    <source>
        <tissue evidence="10">Fruit stalk</tissue>
    </source>
</reference>
<evidence type="ECO:0000256" key="1">
    <source>
        <dbReference type="ARBA" id="ARBA00001946"/>
    </source>
</evidence>
<dbReference type="InterPro" id="IPR008949">
    <property type="entry name" value="Isoprenoid_synthase_dom_sf"/>
</dbReference>
<gene>
    <name evidence="10" type="primary">LOC111302305</name>
</gene>
<dbReference type="GO" id="GO:0000287">
    <property type="term" value="F:magnesium ion binding"/>
    <property type="evidence" value="ECO:0007669"/>
    <property type="project" value="InterPro"/>
</dbReference>
<feature type="domain" description="Terpene synthase metal-binding" evidence="8">
    <location>
        <begin position="263"/>
        <end position="502"/>
    </location>
</feature>
<dbReference type="InterPro" id="IPR008930">
    <property type="entry name" value="Terpenoid_cyclase/PrenylTrfase"/>
</dbReference>
<dbReference type="Proteomes" id="UP000515121">
    <property type="component" value="Unplaced"/>
</dbReference>
<dbReference type="InterPro" id="IPR036965">
    <property type="entry name" value="Terpene_synth_N_sf"/>
</dbReference>
<dbReference type="FunFam" id="1.50.10.130:FF:000001">
    <property type="entry name" value="Isoprene synthase, chloroplastic"/>
    <property type="match status" value="1"/>
</dbReference>
<dbReference type="SFLD" id="SFLDS00005">
    <property type="entry name" value="Isoprenoid_Synthase_Type_I"/>
    <property type="match status" value="1"/>
</dbReference>
<name>A0A6P5ZM37_DURZI</name>
<evidence type="ECO:0000259" key="7">
    <source>
        <dbReference type="Pfam" id="PF01397"/>
    </source>
</evidence>
<dbReference type="PANTHER" id="PTHR31225">
    <property type="entry name" value="OS04G0344100 PROTEIN-RELATED"/>
    <property type="match status" value="1"/>
</dbReference>
<evidence type="ECO:0000313" key="9">
    <source>
        <dbReference type="Proteomes" id="UP000515121"/>
    </source>
</evidence>
<dbReference type="InterPro" id="IPR005630">
    <property type="entry name" value="Terpene_synthase_metal-bd"/>
</dbReference>
<evidence type="ECO:0000256" key="2">
    <source>
        <dbReference type="ARBA" id="ARBA00002383"/>
    </source>
</evidence>
<evidence type="ECO:0000256" key="3">
    <source>
        <dbReference type="ARBA" id="ARBA00013103"/>
    </source>
</evidence>
<dbReference type="AlphaFoldDB" id="A0A6P5ZM37"/>
<evidence type="ECO:0000256" key="4">
    <source>
        <dbReference type="ARBA" id="ARBA00022723"/>
    </source>
</evidence>
<evidence type="ECO:0000256" key="6">
    <source>
        <dbReference type="ARBA" id="ARBA00023239"/>
    </source>
</evidence>
<keyword evidence="4" id="KW-0479">Metal-binding</keyword>
<dbReference type="GeneID" id="111302305"/>
<dbReference type="Gene3D" id="1.10.600.10">
    <property type="entry name" value="Farnesyl Diphosphate Synthase"/>
    <property type="match status" value="1"/>
</dbReference>
<dbReference type="GO" id="GO:0047461">
    <property type="term" value="F:(+)-delta-cadinene synthase activity"/>
    <property type="evidence" value="ECO:0007669"/>
    <property type="project" value="UniProtKB-EC"/>
</dbReference>
<dbReference type="FunFam" id="1.10.600.10:FF:000007">
    <property type="entry name" value="Isoprene synthase, chloroplastic"/>
    <property type="match status" value="1"/>
</dbReference>
<dbReference type="KEGG" id="dzi:111302305"/>
<dbReference type="EC" id="4.2.3.13" evidence="3"/>
<proteinExistence type="predicted"/>
<dbReference type="InterPro" id="IPR034741">
    <property type="entry name" value="Terpene_cyclase-like_1_C"/>
</dbReference>
<comment type="function">
    <text evidence="2">Responsible for the cyclization of trans,trans-farnesyl diphosphate (FPP) to (+)-delta cadinene.</text>
</comment>
<dbReference type="Pfam" id="PF03936">
    <property type="entry name" value="Terpene_synth_C"/>
    <property type="match status" value="1"/>
</dbReference>
<protein>
    <recommendedName>
        <fullName evidence="3">(+)-delta-cadinene synthase</fullName>
        <ecNumber evidence="3">4.2.3.13</ecNumber>
    </recommendedName>
</protein>
<dbReference type="Pfam" id="PF01397">
    <property type="entry name" value="Terpene_synth"/>
    <property type="match status" value="1"/>
</dbReference>
<comment type="cofactor">
    <cofactor evidence="1">
        <name>Mg(2+)</name>
        <dbReference type="ChEBI" id="CHEBI:18420"/>
    </cofactor>
</comment>
<organism evidence="9 10">
    <name type="scientific">Durio zibethinus</name>
    <name type="common">Durian</name>
    <dbReference type="NCBI Taxonomy" id="66656"/>
    <lineage>
        <taxon>Eukaryota</taxon>
        <taxon>Viridiplantae</taxon>
        <taxon>Streptophyta</taxon>
        <taxon>Embryophyta</taxon>
        <taxon>Tracheophyta</taxon>
        <taxon>Spermatophyta</taxon>
        <taxon>Magnoliopsida</taxon>
        <taxon>eudicotyledons</taxon>
        <taxon>Gunneridae</taxon>
        <taxon>Pentapetalae</taxon>
        <taxon>rosids</taxon>
        <taxon>malvids</taxon>
        <taxon>Malvales</taxon>
        <taxon>Malvaceae</taxon>
        <taxon>Helicteroideae</taxon>
        <taxon>Durio</taxon>
    </lineage>
</organism>
<dbReference type="PANTHER" id="PTHR31225:SF221">
    <property type="entry name" value="(-)-GERMACRENE D SYNTHASE"/>
    <property type="match status" value="1"/>
</dbReference>
<keyword evidence="5" id="KW-0460">Magnesium</keyword>
<dbReference type="SFLD" id="SFLDG01019">
    <property type="entry name" value="Terpene_Cyclase_Like_1_C_Termi"/>
    <property type="match status" value="1"/>
</dbReference>
<keyword evidence="6" id="KW-0456">Lyase</keyword>
<dbReference type="InterPro" id="IPR050148">
    <property type="entry name" value="Terpene_synthase-like"/>
</dbReference>
<accession>A0A6P5ZM37</accession>
<dbReference type="Gene3D" id="1.50.10.130">
    <property type="entry name" value="Terpene synthase, N-terminal domain"/>
    <property type="match status" value="1"/>
</dbReference>
<dbReference type="InterPro" id="IPR001906">
    <property type="entry name" value="Terpene_synth_N"/>
</dbReference>
<dbReference type="RefSeq" id="XP_022753968.1">
    <property type="nucleotide sequence ID" value="XM_022898233.1"/>
</dbReference>
<sequence>MSVVSAVALAPSQSSKTDNNRRSALFHPNVWGDYFLSYASNFEETEYRIEHQKLKEEVRQMLLAVSDKPIITKLDLIDSVQRSGVHYHFEREIDEMLQQMKTIDSNCCDQDKHDSLYSISLRFRLLRQHGYRISCDMFEKFKDGQGNFKESLTCDVRGMLSLYEATHLRIHGEDILEEALAFTTTHLHSMAATSPSPLSEQISHALRQPLHKNLPRLEAKRYVSSYQEDSLHNEVLLRFAKLDFNILQQQHRKELRDITWWWKDLDVSSKLSFARDRITECYFWVLGVYFEPEYFLGRKILTKVMAMTSILDDIYDVHGTIEELELLTEAIEIWDISATKHLPKYLKVFYEALLDVFNEIKENMLDEGKLYRIDYAKEGVKNLARAYWIEAKWFHHKYVPTMEEYMPVGLGTSTYSLLSTTSFVGMGDNVTKDVFDWILSYPKMITAASVICRLTDDIVSHEFEQKRGHVASSVECYMKQHDTTRQQAVDEFYRQVSEAWKDINEECLNPTSLPMPLLMRIINLARVIDVAYKDGDGYTFSEVLLKDSVTSLLIDPMPL</sequence>
<evidence type="ECO:0000256" key="5">
    <source>
        <dbReference type="ARBA" id="ARBA00022842"/>
    </source>
</evidence>
<dbReference type="OrthoDB" id="1877784at2759"/>
<evidence type="ECO:0000313" key="10">
    <source>
        <dbReference type="RefSeq" id="XP_022753968.1"/>
    </source>
</evidence>
<dbReference type="InterPro" id="IPR044814">
    <property type="entry name" value="Terpene_cyclase_plant_C1"/>
</dbReference>
<dbReference type="SUPFAM" id="SSF48239">
    <property type="entry name" value="Terpenoid cyclases/Protein prenyltransferases"/>
    <property type="match status" value="1"/>
</dbReference>
<dbReference type="SUPFAM" id="SSF48576">
    <property type="entry name" value="Terpenoid synthases"/>
    <property type="match status" value="1"/>
</dbReference>
<evidence type="ECO:0000259" key="8">
    <source>
        <dbReference type="Pfam" id="PF03936"/>
    </source>
</evidence>
<dbReference type="GO" id="GO:0016102">
    <property type="term" value="P:diterpenoid biosynthetic process"/>
    <property type="evidence" value="ECO:0007669"/>
    <property type="project" value="InterPro"/>
</dbReference>